<proteinExistence type="predicted"/>
<dbReference type="PaxDb" id="65489-OBART01G21950.1"/>
<evidence type="ECO:0000313" key="1">
    <source>
        <dbReference type="EnsemblPlants" id="OBART01G21950.1"/>
    </source>
</evidence>
<organism evidence="1">
    <name type="scientific">Oryza barthii</name>
    <dbReference type="NCBI Taxonomy" id="65489"/>
    <lineage>
        <taxon>Eukaryota</taxon>
        <taxon>Viridiplantae</taxon>
        <taxon>Streptophyta</taxon>
        <taxon>Embryophyta</taxon>
        <taxon>Tracheophyta</taxon>
        <taxon>Spermatophyta</taxon>
        <taxon>Magnoliopsida</taxon>
        <taxon>Liliopsida</taxon>
        <taxon>Poales</taxon>
        <taxon>Poaceae</taxon>
        <taxon>BOP clade</taxon>
        <taxon>Oryzoideae</taxon>
        <taxon>Oryzeae</taxon>
        <taxon>Oryzinae</taxon>
        <taxon>Oryza</taxon>
    </lineage>
</organism>
<reference evidence="1" key="1">
    <citation type="journal article" date="2009" name="Rice">
        <title>De Novo Next Generation Sequencing of Plant Genomes.</title>
        <authorList>
            <person name="Rounsley S."/>
            <person name="Marri P.R."/>
            <person name="Yu Y."/>
            <person name="He R."/>
            <person name="Sisneros N."/>
            <person name="Goicoechea J.L."/>
            <person name="Lee S.J."/>
            <person name="Angelova A."/>
            <person name="Kudrna D."/>
            <person name="Luo M."/>
            <person name="Affourtit J."/>
            <person name="Desany B."/>
            <person name="Knight J."/>
            <person name="Niazi F."/>
            <person name="Egholm M."/>
            <person name="Wing R.A."/>
        </authorList>
    </citation>
    <scope>NUCLEOTIDE SEQUENCE [LARGE SCALE GENOMIC DNA]</scope>
    <source>
        <strain evidence="1">cv. IRGC 105608</strain>
    </source>
</reference>
<reference evidence="1" key="2">
    <citation type="submission" date="2015-03" db="UniProtKB">
        <authorList>
            <consortium name="EnsemblPlants"/>
        </authorList>
    </citation>
    <scope>IDENTIFICATION</scope>
</reference>
<dbReference type="AlphaFoldDB" id="A0A0D3EQZ4"/>
<dbReference type="Proteomes" id="UP000026960">
    <property type="component" value="Chromosome 1"/>
</dbReference>
<sequence>MQPPVDAGALGDAAALVMASRETTSKRQVTAAAIEEDRGGTGVLAVLAIVLVILHATQCNATLVEN</sequence>
<accession>A0A0D3EQZ4</accession>
<evidence type="ECO:0000313" key="2">
    <source>
        <dbReference type="Proteomes" id="UP000026960"/>
    </source>
</evidence>
<dbReference type="EnsemblPlants" id="OBART01G21950.1">
    <property type="protein sequence ID" value="OBART01G21950.1"/>
    <property type="gene ID" value="OBART01G21950"/>
</dbReference>
<name>A0A0D3EQZ4_9ORYZ</name>
<keyword evidence="2" id="KW-1185">Reference proteome</keyword>
<protein>
    <submittedName>
        <fullName evidence="1">Uncharacterized protein</fullName>
    </submittedName>
</protein>
<dbReference type="HOGENOM" id="CLU_2835158_0_0_1"/>
<dbReference type="Gramene" id="OBART01G21950.1">
    <property type="protein sequence ID" value="OBART01G21950.1"/>
    <property type="gene ID" value="OBART01G21950"/>
</dbReference>